<dbReference type="OrthoDB" id="5977668at2759"/>
<dbReference type="STRING" id="765440.A0A0C3F191"/>
<dbReference type="Gene3D" id="3.50.50.60">
    <property type="entry name" value="FAD/NAD(P)-binding domain"/>
    <property type="match status" value="1"/>
</dbReference>
<protein>
    <recommendedName>
        <fullName evidence="1">Amine oxidase domain-containing protein</fullName>
    </recommendedName>
</protein>
<reference evidence="3" key="2">
    <citation type="submission" date="2015-01" db="EMBL/GenBank/DDBJ databases">
        <title>Evolutionary Origins and Diversification of the Mycorrhizal Mutualists.</title>
        <authorList>
            <consortium name="DOE Joint Genome Institute"/>
            <consortium name="Mycorrhizal Genomics Consortium"/>
            <person name="Kohler A."/>
            <person name="Kuo A."/>
            <person name="Nagy L.G."/>
            <person name="Floudas D."/>
            <person name="Copeland A."/>
            <person name="Barry K.W."/>
            <person name="Cichocki N."/>
            <person name="Veneault-Fourrey C."/>
            <person name="LaButti K."/>
            <person name="Lindquist E.A."/>
            <person name="Lipzen A."/>
            <person name="Lundell T."/>
            <person name="Morin E."/>
            <person name="Murat C."/>
            <person name="Riley R."/>
            <person name="Ohm R."/>
            <person name="Sun H."/>
            <person name="Tunlid A."/>
            <person name="Henrissat B."/>
            <person name="Grigoriev I.V."/>
            <person name="Hibbett D.S."/>
            <person name="Martin F."/>
        </authorList>
    </citation>
    <scope>NUCLEOTIDE SEQUENCE [LARGE SCALE GENOMIC DNA]</scope>
    <source>
        <strain evidence="3">F 1598</strain>
    </source>
</reference>
<dbReference type="HOGENOM" id="CLU_028123_2_1_1"/>
<keyword evidence="3" id="KW-1185">Reference proteome</keyword>
<dbReference type="InterPro" id="IPR002937">
    <property type="entry name" value="Amino_oxidase"/>
</dbReference>
<dbReference type="EMBL" id="KN833076">
    <property type="protein sequence ID" value="KIM73686.1"/>
    <property type="molecule type" value="Genomic_DNA"/>
</dbReference>
<dbReference type="InParanoid" id="A0A0C3F191"/>
<dbReference type="SUPFAM" id="SSF51905">
    <property type="entry name" value="FAD/NAD(P)-binding domain"/>
    <property type="match status" value="1"/>
</dbReference>
<reference evidence="2 3" key="1">
    <citation type="submission" date="2014-04" db="EMBL/GenBank/DDBJ databases">
        <authorList>
            <consortium name="DOE Joint Genome Institute"/>
            <person name="Kuo A."/>
            <person name="Tarkka M."/>
            <person name="Buscot F."/>
            <person name="Kohler A."/>
            <person name="Nagy L.G."/>
            <person name="Floudas D."/>
            <person name="Copeland A."/>
            <person name="Barry K.W."/>
            <person name="Cichocki N."/>
            <person name="Veneault-Fourrey C."/>
            <person name="LaButti K."/>
            <person name="Lindquist E.A."/>
            <person name="Lipzen A."/>
            <person name="Lundell T."/>
            <person name="Morin E."/>
            <person name="Murat C."/>
            <person name="Sun H."/>
            <person name="Tunlid A."/>
            <person name="Henrissat B."/>
            <person name="Grigoriev I.V."/>
            <person name="Hibbett D.S."/>
            <person name="Martin F."/>
            <person name="Nordberg H.P."/>
            <person name="Cantor M.N."/>
            <person name="Hua S.X."/>
        </authorList>
    </citation>
    <scope>NUCLEOTIDE SEQUENCE [LARGE SCALE GENOMIC DNA]</scope>
    <source>
        <strain evidence="2 3">F 1598</strain>
    </source>
</reference>
<name>A0A0C3F191_PILCF</name>
<sequence>MKIAVVGSGISGLGATWLLNEHSDHEVHLYDADSRPGGHANTVRFVPPGKENNEWVDVDTGFIVFNPSTYPNFLRFLQRHPVIPILKTEMTFSVSRDNGTFEWAGSNLKTMFCQPSRLLDPNMWRLIYDVLRFNTCAQRLLVVSNKSNNFDDRSIGEYLDCEGYSDSFRDNYLIPMTAAIWSTPPDKCTMDFPAQTLIQFLHNHHLLQVTGKPSWLTIQGGSKVYVELILSSLKKDLLHLSTPVKSLSTLSAATDCLPTVQLTTTDGQTTTYDHVILACHSDTALAILKAGNGVTENEQMILDRFRWSRNEAVLHCDVRLMPQSRLAWSCWNYLTSSVLNAQGKREANADKVALTYSMNNLQHICEEQHGPVLVTLNPPVEPLKDKTFGRFRYDHPVLDAQAVHSQREMVSIQGKRSISFAGAWLRYGFHEDGFTSGLRAVTDHIPHVQLPFDIQYAEREPGTTLVAPLFDILERSGARVVLGIFFEFWLSLCRGLLGLFLDFSHIVEEKNKVD</sequence>
<proteinExistence type="predicted"/>
<dbReference type="Gene3D" id="1.10.405.10">
    <property type="entry name" value="Guanine Nucleotide Dissociation Inhibitor, domain 1"/>
    <property type="match status" value="1"/>
</dbReference>
<dbReference type="InterPro" id="IPR050464">
    <property type="entry name" value="Zeta_carotene_desat/Oxidored"/>
</dbReference>
<dbReference type="Gene3D" id="3.90.660.10">
    <property type="match status" value="1"/>
</dbReference>
<dbReference type="GO" id="GO:0016491">
    <property type="term" value="F:oxidoreductase activity"/>
    <property type="evidence" value="ECO:0007669"/>
    <property type="project" value="InterPro"/>
</dbReference>
<feature type="domain" description="Amine oxidase" evidence="1">
    <location>
        <begin position="10"/>
        <end position="285"/>
    </location>
</feature>
<evidence type="ECO:0000259" key="1">
    <source>
        <dbReference type="Pfam" id="PF01593"/>
    </source>
</evidence>
<dbReference type="PANTHER" id="PTHR42923:SF17">
    <property type="entry name" value="AMINE OXIDASE DOMAIN-CONTAINING PROTEIN"/>
    <property type="match status" value="1"/>
</dbReference>
<dbReference type="Proteomes" id="UP000054166">
    <property type="component" value="Unassembled WGS sequence"/>
</dbReference>
<gene>
    <name evidence="2" type="ORF">PILCRDRAFT_722814</name>
</gene>
<organism evidence="2 3">
    <name type="scientific">Piloderma croceum (strain F 1598)</name>
    <dbReference type="NCBI Taxonomy" id="765440"/>
    <lineage>
        <taxon>Eukaryota</taxon>
        <taxon>Fungi</taxon>
        <taxon>Dikarya</taxon>
        <taxon>Basidiomycota</taxon>
        <taxon>Agaricomycotina</taxon>
        <taxon>Agaricomycetes</taxon>
        <taxon>Agaricomycetidae</taxon>
        <taxon>Atheliales</taxon>
        <taxon>Atheliaceae</taxon>
        <taxon>Piloderma</taxon>
    </lineage>
</organism>
<dbReference type="InterPro" id="IPR036188">
    <property type="entry name" value="FAD/NAD-bd_sf"/>
</dbReference>
<evidence type="ECO:0000313" key="2">
    <source>
        <dbReference type="EMBL" id="KIM73686.1"/>
    </source>
</evidence>
<dbReference type="AlphaFoldDB" id="A0A0C3F191"/>
<evidence type="ECO:0000313" key="3">
    <source>
        <dbReference type="Proteomes" id="UP000054166"/>
    </source>
</evidence>
<accession>A0A0C3F191</accession>
<dbReference type="Pfam" id="PF01593">
    <property type="entry name" value="Amino_oxidase"/>
    <property type="match status" value="1"/>
</dbReference>
<dbReference type="PANTHER" id="PTHR42923">
    <property type="entry name" value="PROTOPORPHYRINOGEN OXIDASE"/>
    <property type="match status" value="1"/>
</dbReference>